<dbReference type="EMBL" id="FNNZ01000005">
    <property type="protein sequence ID" value="SDW56888.1"/>
    <property type="molecule type" value="Genomic_DNA"/>
</dbReference>
<sequence length="165" mass="17429">MIKSTTDSLQIIAALVTASVLTASCSGSREDVRVSFCKSLVTTQVESPSSVRWTGVETQPRGHSGLSVVLGFEADGVGRSRQATCHYRYNAVEDTALTLSDPLSVYSTSPETMTIDGESLSRPALARAVKQAMISQGKAMIDRAEQGIEDAAAMARDRLGSGDGN</sequence>
<dbReference type="AlphaFoldDB" id="A0A1H2ULQ2"/>
<name>A0A1H2ULQ2_THIRO</name>
<dbReference type="PROSITE" id="PS51257">
    <property type="entry name" value="PROKAR_LIPOPROTEIN"/>
    <property type="match status" value="1"/>
</dbReference>
<gene>
    <name evidence="1" type="ORF">SAMN05421783_105165</name>
</gene>
<evidence type="ECO:0000313" key="2">
    <source>
        <dbReference type="Proteomes" id="UP000198816"/>
    </source>
</evidence>
<organism evidence="1 2">
    <name type="scientific">Thiocapsa roseopersicina</name>
    <dbReference type="NCBI Taxonomy" id="1058"/>
    <lineage>
        <taxon>Bacteria</taxon>
        <taxon>Pseudomonadati</taxon>
        <taxon>Pseudomonadota</taxon>
        <taxon>Gammaproteobacteria</taxon>
        <taxon>Chromatiales</taxon>
        <taxon>Chromatiaceae</taxon>
        <taxon>Thiocapsa</taxon>
    </lineage>
</organism>
<evidence type="ECO:0000313" key="1">
    <source>
        <dbReference type="EMBL" id="SDW56888.1"/>
    </source>
</evidence>
<dbReference type="OrthoDB" id="5769720at2"/>
<keyword evidence="2" id="KW-1185">Reference proteome</keyword>
<protein>
    <recommendedName>
        <fullName evidence="3">Lipoprotein</fullName>
    </recommendedName>
</protein>
<evidence type="ECO:0008006" key="3">
    <source>
        <dbReference type="Google" id="ProtNLM"/>
    </source>
</evidence>
<reference evidence="2" key="1">
    <citation type="submission" date="2016-10" db="EMBL/GenBank/DDBJ databases">
        <authorList>
            <person name="Varghese N."/>
            <person name="Submissions S."/>
        </authorList>
    </citation>
    <scope>NUCLEOTIDE SEQUENCE [LARGE SCALE GENOMIC DNA]</scope>
    <source>
        <strain evidence="2">DSM 217</strain>
    </source>
</reference>
<dbReference type="RefSeq" id="WP_093029793.1">
    <property type="nucleotide sequence ID" value="NZ_FNNZ01000005.1"/>
</dbReference>
<accession>A0A1H2ULQ2</accession>
<proteinExistence type="predicted"/>
<dbReference type="Proteomes" id="UP000198816">
    <property type="component" value="Unassembled WGS sequence"/>
</dbReference>